<keyword evidence="1" id="KW-0805">Transcription regulation</keyword>
<dbReference type="SUPFAM" id="SSF46785">
    <property type="entry name" value="Winged helix' DNA-binding domain"/>
    <property type="match status" value="1"/>
</dbReference>
<evidence type="ECO:0000259" key="4">
    <source>
        <dbReference type="PROSITE" id="PS50949"/>
    </source>
</evidence>
<keyword evidence="2" id="KW-0238">DNA-binding</keyword>
<dbReference type="InterPro" id="IPR036390">
    <property type="entry name" value="WH_DNA-bd_sf"/>
</dbReference>
<dbReference type="GO" id="GO:0003677">
    <property type="term" value="F:DNA binding"/>
    <property type="evidence" value="ECO:0007669"/>
    <property type="project" value="UniProtKB-KW"/>
</dbReference>
<dbReference type="InterPro" id="IPR011711">
    <property type="entry name" value="GntR_C"/>
</dbReference>
<dbReference type="InterPro" id="IPR000524">
    <property type="entry name" value="Tscrpt_reg_HTH_GntR"/>
</dbReference>
<name>A0A7C3E206_9SPIR</name>
<dbReference type="PANTHER" id="PTHR43537">
    <property type="entry name" value="TRANSCRIPTIONAL REGULATOR, GNTR FAMILY"/>
    <property type="match status" value="1"/>
</dbReference>
<feature type="domain" description="HTH gntR-type" evidence="4">
    <location>
        <begin position="9"/>
        <end position="77"/>
    </location>
</feature>
<evidence type="ECO:0000256" key="3">
    <source>
        <dbReference type="ARBA" id="ARBA00023163"/>
    </source>
</evidence>
<evidence type="ECO:0000256" key="2">
    <source>
        <dbReference type="ARBA" id="ARBA00023125"/>
    </source>
</evidence>
<protein>
    <submittedName>
        <fullName evidence="5">FadR family transcriptional regulator</fullName>
    </submittedName>
</protein>
<evidence type="ECO:0000256" key="1">
    <source>
        <dbReference type="ARBA" id="ARBA00023015"/>
    </source>
</evidence>
<accession>A0A7C3E206</accession>
<dbReference type="AlphaFoldDB" id="A0A7C3E206"/>
<dbReference type="PANTHER" id="PTHR43537:SF5">
    <property type="entry name" value="UXU OPERON TRANSCRIPTIONAL REGULATOR"/>
    <property type="match status" value="1"/>
</dbReference>
<dbReference type="InterPro" id="IPR036388">
    <property type="entry name" value="WH-like_DNA-bd_sf"/>
</dbReference>
<comment type="caution">
    <text evidence="5">The sequence shown here is derived from an EMBL/GenBank/DDBJ whole genome shotgun (WGS) entry which is preliminary data.</text>
</comment>
<dbReference type="Gene3D" id="1.10.10.10">
    <property type="entry name" value="Winged helix-like DNA-binding domain superfamily/Winged helix DNA-binding domain"/>
    <property type="match status" value="1"/>
</dbReference>
<dbReference type="SUPFAM" id="SSF48008">
    <property type="entry name" value="GntR ligand-binding domain-like"/>
    <property type="match status" value="1"/>
</dbReference>
<dbReference type="SMART" id="SM00895">
    <property type="entry name" value="FCD"/>
    <property type="match status" value="1"/>
</dbReference>
<dbReference type="PROSITE" id="PS50949">
    <property type="entry name" value="HTH_GNTR"/>
    <property type="match status" value="1"/>
</dbReference>
<dbReference type="EMBL" id="DSVL01000230">
    <property type="protein sequence ID" value="HFH29332.1"/>
    <property type="molecule type" value="Genomic_DNA"/>
</dbReference>
<gene>
    <name evidence="5" type="ORF">ENS59_07445</name>
</gene>
<dbReference type="InterPro" id="IPR008920">
    <property type="entry name" value="TF_FadR/GntR_C"/>
</dbReference>
<dbReference type="Pfam" id="PF07729">
    <property type="entry name" value="FCD"/>
    <property type="match status" value="1"/>
</dbReference>
<dbReference type="SMART" id="SM00345">
    <property type="entry name" value="HTH_GNTR"/>
    <property type="match status" value="1"/>
</dbReference>
<dbReference type="Pfam" id="PF00392">
    <property type="entry name" value="GntR"/>
    <property type="match status" value="1"/>
</dbReference>
<dbReference type="GO" id="GO:0003700">
    <property type="term" value="F:DNA-binding transcription factor activity"/>
    <property type="evidence" value="ECO:0007669"/>
    <property type="project" value="InterPro"/>
</dbReference>
<dbReference type="CDD" id="cd07377">
    <property type="entry name" value="WHTH_GntR"/>
    <property type="match status" value="1"/>
</dbReference>
<keyword evidence="3" id="KW-0804">Transcription</keyword>
<reference evidence="5" key="1">
    <citation type="journal article" date="2020" name="mSystems">
        <title>Genome- and Community-Level Interaction Insights into Carbon Utilization and Element Cycling Functions of Hydrothermarchaeota in Hydrothermal Sediment.</title>
        <authorList>
            <person name="Zhou Z."/>
            <person name="Liu Y."/>
            <person name="Xu W."/>
            <person name="Pan J."/>
            <person name="Luo Z.H."/>
            <person name="Li M."/>
        </authorList>
    </citation>
    <scope>NUCLEOTIDE SEQUENCE [LARGE SCALE GENOMIC DNA]</scope>
    <source>
        <strain evidence="5">SpSt-503</strain>
    </source>
</reference>
<proteinExistence type="predicted"/>
<dbReference type="PRINTS" id="PR00035">
    <property type="entry name" value="HTHGNTR"/>
</dbReference>
<sequence>MELPKLQAPSLKELFIKEMEAQILSGKLPIGSKLPSEREIAQAMGVSRAVVNAGLIEMARKGFLEIKPRSGAFVADYRRRGTSETLLSIMNFNGGMLGKQEIKSILELRLVLETLALELAIPRLTDADIAVIRGHLERFASTQDPQSAAEAAFCFHYEIGVLSGNTLLPLIFYSFKAPVTMLWKRYIQLHGKQKLYENIVALYRQIEQRNTAEAVRVFQEAVQQTISGGVSIYYE</sequence>
<evidence type="ECO:0000313" key="5">
    <source>
        <dbReference type="EMBL" id="HFH29332.1"/>
    </source>
</evidence>
<dbReference type="Gene3D" id="1.20.120.530">
    <property type="entry name" value="GntR ligand-binding domain-like"/>
    <property type="match status" value="1"/>
</dbReference>
<organism evidence="5">
    <name type="scientific">Gracilinema caldarium</name>
    <dbReference type="NCBI Taxonomy" id="215591"/>
    <lineage>
        <taxon>Bacteria</taxon>
        <taxon>Pseudomonadati</taxon>
        <taxon>Spirochaetota</taxon>
        <taxon>Spirochaetia</taxon>
        <taxon>Spirochaetales</taxon>
        <taxon>Breznakiellaceae</taxon>
        <taxon>Gracilinema</taxon>
    </lineage>
</organism>